<dbReference type="Gene3D" id="3.40.50.1820">
    <property type="entry name" value="alpha/beta hydrolase"/>
    <property type="match status" value="1"/>
</dbReference>
<organism evidence="2 3">
    <name type="scientific">Bowmanella dokdonensis</name>
    <dbReference type="NCBI Taxonomy" id="751969"/>
    <lineage>
        <taxon>Bacteria</taxon>
        <taxon>Pseudomonadati</taxon>
        <taxon>Pseudomonadota</taxon>
        <taxon>Gammaproteobacteria</taxon>
        <taxon>Alteromonadales</taxon>
        <taxon>Alteromonadaceae</taxon>
        <taxon>Bowmanella</taxon>
    </lineage>
</organism>
<dbReference type="InterPro" id="IPR029058">
    <property type="entry name" value="AB_hydrolase_fold"/>
</dbReference>
<evidence type="ECO:0000259" key="1">
    <source>
        <dbReference type="Pfam" id="PF12146"/>
    </source>
</evidence>
<proteinExistence type="predicted"/>
<dbReference type="EMBL" id="JAFKCV010000016">
    <property type="protein sequence ID" value="MBN7827324.1"/>
    <property type="molecule type" value="Genomic_DNA"/>
</dbReference>
<feature type="domain" description="Serine aminopeptidase S33" evidence="1">
    <location>
        <begin position="44"/>
        <end position="233"/>
    </location>
</feature>
<name>A0A939ISL8_9ALTE</name>
<dbReference type="InterPro" id="IPR022742">
    <property type="entry name" value="Hydrolase_4"/>
</dbReference>
<dbReference type="InterPro" id="IPR017531">
    <property type="entry name" value="Hydrolase-1_PEP"/>
</dbReference>
<sequence>MDQAVVIPCQGQQMVGILHQPEGPAQIGLVVVVAGGPQYRVGVSRQFVMLGREMAARGFPTLRFDHRGVGDSGGEYKGFVDMSADIRSAVDCIFEQCPDLQSIVLWGECESATAVSFYAHSDERISGIFLVNPWIRTEEGQAKTYIRHYYRKRLLSKAFWNKILSGKVDFVGSAKSFVDLLRRSSNSRKQAITEQSVEASLQSLPLPQRLEKTTGLFQGRIDILTSGRDFIAQEFKDFVSQSAGWKQILQRQNAQMAEIADADHSFSRIEWREQLFNKIAAALLSVRGK</sequence>
<evidence type="ECO:0000313" key="3">
    <source>
        <dbReference type="Proteomes" id="UP000664654"/>
    </source>
</evidence>
<evidence type="ECO:0000313" key="2">
    <source>
        <dbReference type="EMBL" id="MBN7827324.1"/>
    </source>
</evidence>
<dbReference type="NCBIfam" id="TIGR03100">
    <property type="entry name" value="hydr1_PEP"/>
    <property type="match status" value="1"/>
</dbReference>
<dbReference type="RefSeq" id="WP_206575435.1">
    <property type="nucleotide sequence ID" value="NZ_JAFKCV010000016.1"/>
</dbReference>
<gene>
    <name evidence="2" type="ORF">J0A66_18980</name>
</gene>
<dbReference type="GO" id="GO:0016787">
    <property type="term" value="F:hydrolase activity"/>
    <property type="evidence" value="ECO:0007669"/>
    <property type="project" value="UniProtKB-KW"/>
</dbReference>
<dbReference type="SUPFAM" id="SSF53474">
    <property type="entry name" value="alpha/beta-Hydrolases"/>
    <property type="match status" value="1"/>
</dbReference>
<dbReference type="AlphaFoldDB" id="A0A939ISL8"/>
<dbReference type="Pfam" id="PF12146">
    <property type="entry name" value="Hydrolase_4"/>
    <property type="match status" value="1"/>
</dbReference>
<accession>A0A939ISL8</accession>
<reference evidence="2" key="1">
    <citation type="submission" date="2021-03" db="EMBL/GenBank/DDBJ databases">
        <title>novel species isolated from a fishpond in China.</title>
        <authorList>
            <person name="Lu H."/>
            <person name="Cai Z."/>
        </authorList>
    </citation>
    <scope>NUCLEOTIDE SEQUENCE</scope>
    <source>
        <strain evidence="2">JCM 30855</strain>
    </source>
</reference>
<protein>
    <submittedName>
        <fullName evidence="2">Hydrolase 1, exosortase A system-associated</fullName>
    </submittedName>
</protein>
<comment type="caution">
    <text evidence="2">The sequence shown here is derived from an EMBL/GenBank/DDBJ whole genome shotgun (WGS) entry which is preliminary data.</text>
</comment>
<keyword evidence="3" id="KW-1185">Reference proteome</keyword>
<dbReference type="Proteomes" id="UP000664654">
    <property type="component" value="Unassembled WGS sequence"/>
</dbReference>
<keyword evidence="2" id="KW-0378">Hydrolase</keyword>